<accession>A0A4Q1BD62</accession>
<gene>
    <name evidence="2" type="ORF">M231_06950</name>
</gene>
<comment type="caution">
    <text evidence="2">The sequence shown here is derived from an EMBL/GenBank/DDBJ whole genome shotgun (WGS) entry which is preliminary data.</text>
</comment>
<evidence type="ECO:0000256" key="1">
    <source>
        <dbReference type="SAM" id="MobiDB-lite"/>
    </source>
</evidence>
<feature type="region of interest" description="Disordered" evidence="1">
    <location>
        <begin position="222"/>
        <end position="270"/>
    </location>
</feature>
<dbReference type="EMBL" id="SDIL01000122">
    <property type="protein sequence ID" value="RXK35764.1"/>
    <property type="molecule type" value="Genomic_DNA"/>
</dbReference>
<keyword evidence="3" id="KW-1185">Reference proteome</keyword>
<feature type="compositionally biased region" description="Basic and acidic residues" evidence="1">
    <location>
        <begin position="241"/>
        <end position="254"/>
    </location>
</feature>
<organism evidence="2 3">
    <name type="scientific">Tremella mesenterica</name>
    <name type="common">Jelly fungus</name>
    <dbReference type="NCBI Taxonomy" id="5217"/>
    <lineage>
        <taxon>Eukaryota</taxon>
        <taxon>Fungi</taxon>
        <taxon>Dikarya</taxon>
        <taxon>Basidiomycota</taxon>
        <taxon>Agaricomycotina</taxon>
        <taxon>Tremellomycetes</taxon>
        <taxon>Tremellales</taxon>
        <taxon>Tremellaceae</taxon>
        <taxon>Tremella</taxon>
    </lineage>
</organism>
<protein>
    <submittedName>
        <fullName evidence="2">Uncharacterized protein</fullName>
    </submittedName>
</protein>
<proteinExistence type="predicted"/>
<evidence type="ECO:0000313" key="3">
    <source>
        <dbReference type="Proteomes" id="UP000289152"/>
    </source>
</evidence>
<dbReference type="Proteomes" id="UP000289152">
    <property type="component" value="Unassembled WGS sequence"/>
</dbReference>
<feature type="compositionally biased region" description="Polar residues" evidence="1">
    <location>
        <begin position="256"/>
        <end position="270"/>
    </location>
</feature>
<feature type="region of interest" description="Disordered" evidence="1">
    <location>
        <begin position="94"/>
        <end position="115"/>
    </location>
</feature>
<evidence type="ECO:0000313" key="2">
    <source>
        <dbReference type="EMBL" id="RXK35764.1"/>
    </source>
</evidence>
<sequence length="270" mass="30494">MPFSNIINSAESIGVGPKLESNRSRRLSTSLHELIRQGCGPLDTRTRRDSGDLSSRFPAIVLDPRAPSSPIIKKEESPLVQIDQMAKLKNIPSTNKLNQNQNQNQNPHQNQNQNQNQHQNLMKVESDSIPGQIHKRLEQNNQLNTKPKFHSPLCDDIISTPTCPLPQINKIGKENCCDSLKKEKEKDVICLCVKKGNEVGQDAIDVDKDKVEIEIQINDSTVVSPIQEEKEKEKEEEEGEGEGKGKEEYFEHLENLGQQGYETSLRQLQK</sequence>
<dbReference type="VEuPathDB" id="FungiDB:TREMEDRAFT_64170"/>
<feature type="compositionally biased region" description="Low complexity" evidence="1">
    <location>
        <begin position="98"/>
        <end position="115"/>
    </location>
</feature>
<dbReference type="InParanoid" id="A0A4Q1BD62"/>
<dbReference type="AlphaFoldDB" id="A0A4Q1BD62"/>
<reference evidence="2 3" key="1">
    <citation type="submission" date="2016-06" db="EMBL/GenBank/DDBJ databases">
        <title>Evolution of pathogenesis and genome organization in the Tremellales.</title>
        <authorList>
            <person name="Cuomo C."/>
            <person name="Litvintseva A."/>
            <person name="Heitman J."/>
            <person name="Chen Y."/>
            <person name="Sun S."/>
            <person name="Springer D."/>
            <person name="Dromer F."/>
            <person name="Young S."/>
            <person name="Zeng Q."/>
            <person name="Chapman S."/>
            <person name="Gujja S."/>
            <person name="Saif S."/>
            <person name="Birren B."/>
        </authorList>
    </citation>
    <scope>NUCLEOTIDE SEQUENCE [LARGE SCALE GENOMIC DNA]</scope>
    <source>
        <strain evidence="2 3">ATCC 28783</strain>
    </source>
</reference>
<name>A0A4Q1BD62_TREME</name>